<keyword evidence="1" id="KW-0472">Membrane</keyword>
<gene>
    <name evidence="3" type="ORF">CC78DRAFT_157658</name>
</gene>
<dbReference type="PROSITE" id="PS51257">
    <property type="entry name" value="PROKAR_LIPOPROTEIN"/>
    <property type="match status" value="1"/>
</dbReference>
<organism evidence="3 4">
    <name type="scientific">Lojkania enalia</name>
    <dbReference type="NCBI Taxonomy" id="147567"/>
    <lineage>
        <taxon>Eukaryota</taxon>
        <taxon>Fungi</taxon>
        <taxon>Dikarya</taxon>
        <taxon>Ascomycota</taxon>
        <taxon>Pezizomycotina</taxon>
        <taxon>Dothideomycetes</taxon>
        <taxon>Pleosporomycetidae</taxon>
        <taxon>Pleosporales</taxon>
        <taxon>Pleosporales incertae sedis</taxon>
        <taxon>Lojkania</taxon>
    </lineage>
</organism>
<dbReference type="OrthoDB" id="61370at2759"/>
<dbReference type="Proteomes" id="UP000800093">
    <property type="component" value="Unassembled WGS sequence"/>
</dbReference>
<keyword evidence="1" id="KW-1133">Transmembrane helix</keyword>
<dbReference type="EMBL" id="ML986798">
    <property type="protein sequence ID" value="KAF2258010.1"/>
    <property type="molecule type" value="Genomic_DNA"/>
</dbReference>
<feature type="transmembrane region" description="Helical" evidence="1">
    <location>
        <begin position="79"/>
        <end position="102"/>
    </location>
</feature>
<dbReference type="AlphaFoldDB" id="A0A9P4K0N5"/>
<comment type="caution">
    <text evidence="3">The sequence shown here is derived from an EMBL/GenBank/DDBJ whole genome shotgun (WGS) entry which is preliminary data.</text>
</comment>
<keyword evidence="1" id="KW-0812">Transmembrane</keyword>
<feature type="transmembrane region" description="Helical" evidence="1">
    <location>
        <begin position="114"/>
        <end position="137"/>
    </location>
</feature>
<feature type="transmembrane region" description="Helical" evidence="1">
    <location>
        <begin position="157"/>
        <end position="177"/>
    </location>
</feature>
<evidence type="ECO:0000256" key="1">
    <source>
        <dbReference type="SAM" id="Phobius"/>
    </source>
</evidence>
<feature type="signal peptide" evidence="2">
    <location>
        <begin position="1"/>
        <end position="24"/>
    </location>
</feature>
<reference evidence="4" key="1">
    <citation type="journal article" date="2020" name="Stud. Mycol.">
        <title>101 Dothideomycetes genomes: A test case for predicting lifestyles and emergence of pathogens.</title>
        <authorList>
            <person name="Haridas S."/>
            <person name="Albert R."/>
            <person name="Binder M."/>
            <person name="Bloem J."/>
            <person name="LaButti K."/>
            <person name="Salamov A."/>
            <person name="Andreopoulos B."/>
            <person name="Baker S."/>
            <person name="Barry K."/>
            <person name="Bills G."/>
            <person name="Bluhm B."/>
            <person name="Cannon C."/>
            <person name="Castanera R."/>
            <person name="Culley D."/>
            <person name="Daum C."/>
            <person name="Ezra D."/>
            <person name="Gonzalez J."/>
            <person name="Henrissat B."/>
            <person name="Kuo A."/>
            <person name="Liang C."/>
            <person name="Lipzen A."/>
            <person name="Lutzoni F."/>
            <person name="Magnuson J."/>
            <person name="Mondo S."/>
            <person name="Nolan M."/>
            <person name="Ohm R."/>
            <person name="Pangilinan J."/>
            <person name="Park H.-J."/>
            <person name="Ramirez L."/>
            <person name="Alfaro M."/>
            <person name="Sun H."/>
            <person name="Tritt A."/>
            <person name="Yoshinaga Y."/>
            <person name="Zwiers L.-H."/>
            <person name="Turgeon B."/>
            <person name="Goodwin S."/>
            <person name="Spatafora J."/>
            <person name="Crous P."/>
            <person name="Grigoriev I."/>
        </authorList>
    </citation>
    <scope>NUCLEOTIDE SEQUENCE [LARGE SCALE GENOMIC DNA]</scope>
    <source>
        <strain evidence="4">CBS 304.66</strain>
    </source>
</reference>
<evidence type="ECO:0000256" key="2">
    <source>
        <dbReference type="SAM" id="SignalP"/>
    </source>
</evidence>
<protein>
    <submittedName>
        <fullName evidence="3">Uncharacterized protein</fullName>
    </submittedName>
</protein>
<accession>A0A9P4K0N5</accession>
<keyword evidence="4" id="KW-1185">Reference proteome</keyword>
<keyword evidence="2" id="KW-0732">Signal</keyword>
<feature type="chain" id="PRO_5040376420" evidence="2">
    <location>
        <begin position="25"/>
        <end position="215"/>
    </location>
</feature>
<evidence type="ECO:0000313" key="4">
    <source>
        <dbReference type="Proteomes" id="UP000800093"/>
    </source>
</evidence>
<name>A0A9P4K0N5_9PLEO</name>
<proteinExistence type="predicted"/>
<sequence length="215" mass="23992">MTRRMVYGFGLWLTIACTAMTVASIIEPRWVSYAPNGTREFSMGLHRGCSRVTGVCHQFPGVDDCVGDKLGFCSMWRTVGFLISLAVMVELCTFVSFVVTMAGGVQRRSTGWKVVCPLLLASGLIQCAGMALVAFLYDHDDRFFEGWYLDLSWTLVTISWTILVLSSLGMAASALYLPPEDDYELIPGDNNRLEIEEDDQLNSRIGAWNDGYQRE</sequence>
<evidence type="ECO:0000313" key="3">
    <source>
        <dbReference type="EMBL" id="KAF2258010.1"/>
    </source>
</evidence>